<dbReference type="SUPFAM" id="SSF56925">
    <property type="entry name" value="OMPA-like"/>
    <property type="match status" value="1"/>
</dbReference>
<keyword evidence="5" id="KW-1185">Reference proteome</keyword>
<gene>
    <name evidence="4" type="ORF">C7I84_18705</name>
</gene>
<accession>A0A2P7S485</accession>
<evidence type="ECO:0000256" key="2">
    <source>
        <dbReference type="SAM" id="SignalP"/>
    </source>
</evidence>
<feature type="domain" description="Outer membrane protein beta-barrel" evidence="3">
    <location>
        <begin position="12"/>
        <end position="249"/>
    </location>
</feature>
<keyword evidence="1 2" id="KW-0732">Signal</keyword>
<feature type="chain" id="PRO_5015135802" evidence="2">
    <location>
        <begin position="19"/>
        <end position="272"/>
    </location>
</feature>
<organism evidence="4 5">
    <name type="scientific">Kumtagia ephedrae</name>
    <dbReference type="NCBI Taxonomy" id="2116701"/>
    <lineage>
        <taxon>Bacteria</taxon>
        <taxon>Pseudomonadati</taxon>
        <taxon>Pseudomonadota</taxon>
        <taxon>Alphaproteobacteria</taxon>
        <taxon>Hyphomicrobiales</taxon>
        <taxon>Phyllobacteriaceae</taxon>
        <taxon>Kumtagia</taxon>
    </lineage>
</organism>
<evidence type="ECO:0000256" key="1">
    <source>
        <dbReference type="ARBA" id="ARBA00022729"/>
    </source>
</evidence>
<dbReference type="Proteomes" id="UP000241229">
    <property type="component" value="Unassembled WGS sequence"/>
</dbReference>
<dbReference type="InterPro" id="IPR027385">
    <property type="entry name" value="Beta-barrel_OMP"/>
</dbReference>
<sequence>MSGLAAILASSVAVPALAADYIEPPVIEAPPVVEEVYAAPDVGGWYIRGDIDYHWTNFRNGDYILYGAPGQRGKFDDGDLKGAMSLGAGIGYQVNDYFRVDLTGDYFFDADFEGSTSGFCGGVPCTSTDRSSMSAFLLLANAYVDLGTYHGFTPYVGAGIGGAHIKWDKLVNDDDNGRTEHDGGSEWRFAYAAMAGVSYCLTNRTKLDFGYRYSRIEGGDMFGYANNAGPGFDDGFDVHEVRGGLRYQFTGSNGCEPAPQPIAYEPPPVYKQ</sequence>
<reference evidence="4 5" key="1">
    <citation type="submission" date="2018-03" db="EMBL/GenBank/DDBJ databases">
        <title>The draft genome of Mesorhizobium sp. 6GN-30.</title>
        <authorList>
            <person name="Liu L."/>
            <person name="Li L."/>
            <person name="Wang T."/>
            <person name="Zhang X."/>
            <person name="Liang L."/>
        </authorList>
    </citation>
    <scope>NUCLEOTIDE SEQUENCE [LARGE SCALE GENOMIC DNA]</scope>
    <source>
        <strain evidence="4 5">6GN30</strain>
    </source>
</reference>
<dbReference type="InterPro" id="IPR011250">
    <property type="entry name" value="OMP/PagP_B-barrel"/>
</dbReference>
<dbReference type="AlphaFoldDB" id="A0A2P7S485"/>
<dbReference type="Pfam" id="PF13505">
    <property type="entry name" value="OMP_b-brl"/>
    <property type="match status" value="1"/>
</dbReference>
<proteinExistence type="predicted"/>
<feature type="signal peptide" evidence="2">
    <location>
        <begin position="1"/>
        <end position="18"/>
    </location>
</feature>
<evidence type="ECO:0000313" key="4">
    <source>
        <dbReference type="EMBL" id="PSJ57275.1"/>
    </source>
</evidence>
<evidence type="ECO:0000259" key="3">
    <source>
        <dbReference type="Pfam" id="PF13505"/>
    </source>
</evidence>
<evidence type="ECO:0000313" key="5">
    <source>
        <dbReference type="Proteomes" id="UP000241229"/>
    </source>
</evidence>
<comment type="caution">
    <text evidence="4">The sequence shown here is derived from an EMBL/GenBank/DDBJ whole genome shotgun (WGS) entry which is preliminary data.</text>
</comment>
<protein>
    <submittedName>
        <fullName evidence="4">Porin family protein</fullName>
    </submittedName>
</protein>
<dbReference type="Gene3D" id="2.40.160.20">
    <property type="match status" value="1"/>
</dbReference>
<dbReference type="OrthoDB" id="5643626at2"/>
<dbReference type="EMBL" id="PXYK01000018">
    <property type="protein sequence ID" value="PSJ57275.1"/>
    <property type="molecule type" value="Genomic_DNA"/>
</dbReference>
<name>A0A2P7S485_9HYPH</name>